<proteinExistence type="predicted"/>
<feature type="transmembrane region" description="Helical" evidence="1">
    <location>
        <begin position="155"/>
        <end position="173"/>
    </location>
</feature>
<accession>A0A0G0K832</accession>
<gene>
    <name evidence="2" type="ORF">US53_C0038G0001</name>
</gene>
<comment type="caution">
    <text evidence="2">The sequence shown here is derived from an EMBL/GenBank/DDBJ whole genome shotgun (WGS) entry which is preliminary data.</text>
</comment>
<keyword evidence="1" id="KW-0472">Membrane</keyword>
<evidence type="ECO:0000313" key="2">
    <source>
        <dbReference type="EMBL" id="KKQ36761.1"/>
    </source>
</evidence>
<keyword evidence="1" id="KW-1133">Transmembrane helix</keyword>
<evidence type="ECO:0008006" key="4">
    <source>
        <dbReference type="Google" id="ProtNLM"/>
    </source>
</evidence>
<evidence type="ECO:0000313" key="3">
    <source>
        <dbReference type="Proteomes" id="UP000034591"/>
    </source>
</evidence>
<dbReference type="AlphaFoldDB" id="A0A0G0K832"/>
<feature type="transmembrane region" description="Helical" evidence="1">
    <location>
        <begin position="178"/>
        <end position="197"/>
    </location>
</feature>
<reference evidence="2 3" key="1">
    <citation type="journal article" date="2015" name="Nature">
        <title>rRNA introns, odd ribosomes, and small enigmatic genomes across a large radiation of phyla.</title>
        <authorList>
            <person name="Brown C.T."/>
            <person name="Hug L.A."/>
            <person name="Thomas B.C."/>
            <person name="Sharon I."/>
            <person name="Castelle C.J."/>
            <person name="Singh A."/>
            <person name="Wilkins M.J."/>
            <person name="Williams K.H."/>
            <person name="Banfield J.F."/>
        </authorList>
    </citation>
    <scope>NUCLEOTIDE SEQUENCE [LARGE SCALE GENOMIC DNA]</scope>
</reference>
<protein>
    <recommendedName>
        <fullName evidence="4">Glycosyltransferase RgtA/B/C/D-like domain-containing protein</fullName>
    </recommendedName>
</protein>
<feature type="transmembrane region" description="Helical" evidence="1">
    <location>
        <begin position="14"/>
        <end position="30"/>
    </location>
</feature>
<organism evidence="2 3">
    <name type="scientific">Candidatus Woesebacteria bacterium GW2011_GWA1_37_7</name>
    <dbReference type="NCBI Taxonomy" id="1618545"/>
    <lineage>
        <taxon>Bacteria</taxon>
        <taxon>Candidatus Woeseibacteriota</taxon>
    </lineage>
</organism>
<evidence type="ECO:0000256" key="1">
    <source>
        <dbReference type="SAM" id="Phobius"/>
    </source>
</evidence>
<feature type="non-terminal residue" evidence="2">
    <location>
        <position position="1"/>
    </location>
</feature>
<sequence>IFVYLSIQAGIKKYFYISALFISVLMIFQYKTSSINSLVFLNENEKIEQQQRMRGYPKSLYRFANWLEQRKEAIIFYKIEDNFSEVVDPNLYFFANHPRERIGVVEYEKLPYVLLPFFVMGILFVKKSGHNILLLSVSPLIPLSLIGNSNPIGPFSLFPFLAAYVAIGLEPVFKNKKYFFAFILVFSLVFIQTISYATY</sequence>
<keyword evidence="1" id="KW-0812">Transmembrane</keyword>
<dbReference type="Proteomes" id="UP000034591">
    <property type="component" value="Unassembled WGS sequence"/>
</dbReference>
<dbReference type="EMBL" id="LBTI01000038">
    <property type="protein sequence ID" value="KKQ36761.1"/>
    <property type="molecule type" value="Genomic_DNA"/>
</dbReference>
<name>A0A0G0K832_9BACT</name>